<protein>
    <submittedName>
        <fullName evidence="1">Uncharacterized protein</fullName>
    </submittedName>
</protein>
<reference evidence="1 2" key="1">
    <citation type="submission" date="2014-08" db="EMBL/GenBank/DDBJ databases">
        <title>Porphyromonas cangingivalis strain:COT-109_OH1386 Genome sequencing.</title>
        <authorList>
            <person name="Wallis C."/>
            <person name="Deusch O."/>
            <person name="O'Flynn C."/>
            <person name="Davis I."/>
            <person name="Jospin G."/>
            <person name="Darling A.E."/>
            <person name="Coil D.A."/>
            <person name="Alexiev A."/>
            <person name="Horsfall A."/>
            <person name="Kirkwood N."/>
            <person name="Harris S."/>
            <person name="Eisen J.A."/>
        </authorList>
    </citation>
    <scope>NUCLEOTIDE SEQUENCE [LARGE SCALE GENOMIC DNA]</scope>
    <source>
        <strain evidence="2">COT-109 OH1386</strain>
    </source>
</reference>
<evidence type="ECO:0000313" key="1">
    <source>
        <dbReference type="EMBL" id="KGN83335.1"/>
    </source>
</evidence>
<gene>
    <name evidence="1" type="ORF">HQ35_00775</name>
</gene>
<dbReference type="Proteomes" id="UP000030125">
    <property type="component" value="Unassembled WGS sequence"/>
</dbReference>
<comment type="caution">
    <text evidence="1">The sequence shown here is derived from an EMBL/GenBank/DDBJ whole genome shotgun (WGS) entry which is preliminary data.</text>
</comment>
<dbReference type="EMBL" id="JQJD01000001">
    <property type="protein sequence ID" value="KGN83335.1"/>
    <property type="molecule type" value="Genomic_DNA"/>
</dbReference>
<proteinExistence type="predicted"/>
<organism evidence="1 2">
    <name type="scientific">Porphyromonas cangingivalis</name>
    <dbReference type="NCBI Taxonomy" id="36874"/>
    <lineage>
        <taxon>Bacteria</taxon>
        <taxon>Pseudomonadati</taxon>
        <taxon>Bacteroidota</taxon>
        <taxon>Bacteroidia</taxon>
        <taxon>Bacteroidales</taxon>
        <taxon>Porphyromonadaceae</taxon>
        <taxon>Porphyromonas</taxon>
    </lineage>
</organism>
<sequence length="67" mass="7685">MSVTNIINNEELTLVQGVGGLFLCEESWITQNRRNTYCKDISDKEMITTKDENNGTECTQTELWDLP</sequence>
<dbReference type="AlphaFoldDB" id="A0A0A2F009"/>
<evidence type="ECO:0000313" key="2">
    <source>
        <dbReference type="Proteomes" id="UP000030125"/>
    </source>
</evidence>
<name>A0A0A2F009_PORCN</name>
<accession>A0A0A2F009</accession>
<keyword evidence="2" id="KW-1185">Reference proteome</keyword>